<evidence type="ECO:0000313" key="2">
    <source>
        <dbReference type="Proteomes" id="UP000233100"/>
    </source>
</evidence>
<dbReference type="PANTHER" id="PTHR12138">
    <property type="entry name" value="PRIMATE-EXPANDED PROTEIN FAMILY"/>
    <property type="match status" value="1"/>
</dbReference>
<reference evidence="1 2" key="1">
    <citation type="submission" date="2013-03" db="EMBL/GenBank/DDBJ databases">
        <authorList>
            <person name="Warren W."/>
            <person name="Wilson R.K."/>
        </authorList>
    </citation>
    <scope>NUCLEOTIDE SEQUENCE</scope>
</reference>
<dbReference type="PRINTS" id="PR02045">
    <property type="entry name" value="F138DOMAIN"/>
</dbReference>
<dbReference type="GeneTree" id="ENSGT01120000271815"/>
<name>A0A7N9CYD1_MACFA</name>
<sequence length="172" mass="19302">MLGPLPEWLHPYSKQNNTHQSEPPHLLSVLGGVLQFQTPHRLEKIRAALDEGRHTCIILFFLKWILTLLPRLECSGMISAHCNLRLQGSSNSPASASRIAGITGTHHHMWLIFVLLVEMGFRHVKQDGLKLLISSDLPALASLSAGITGVRHHSWPCIIFKRKQRTAPFRSL</sequence>
<keyword evidence="2" id="KW-1185">Reference proteome</keyword>
<protein>
    <submittedName>
        <fullName evidence="1">Uncharacterized protein</fullName>
    </submittedName>
</protein>
<dbReference type="AlphaFoldDB" id="A0A7N9CYD1"/>
<reference evidence="1" key="2">
    <citation type="submission" date="2025-08" db="UniProtKB">
        <authorList>
            <consortium name="Ensembl"/>
        </authorList>
    </citation>
    <scope>IDENTIFICATION</scope>
</reference>
<dbReference type="PANTHER" id="PTHR12138:SF133">
    <property type="entry name" value="SECRETED PROTEIN"/>
    <property type="match status" value="1"/>
</dbReference>
<dbReference type="Ensembl" id="ENSMFAT00000079554.1">
    <property type="protein sequence ID" value="ENSMFAP00000058651.1"/>
    <property type="gene ID" value="ENSMFAG00000062927.1"/>
</dbReference>
<accession>A0A7N9CYD1</accession>
<organism evidence="1 2">
    <name type="scientific">Macaca fascicularis</name>
    <name type="common">Crab-eating macaque</name>
    <name type="synonym">Cynomolgus monkey</name>
    <dbReference type="NCBI Taxonomy" id="9541"/>
    <lineage>
        <taxon>Eukaryota</taxon>
        <taxon>Metazoa</taxon>
        <taxon>Chordata</taxon>
        <taxon>Craniata</taxon>
        <taxon>Vertebrata</taxon>
        <taxon>Euteleostomi</taxon>
        <taxon>Mammalia</taxon>
        <taxon>Eutheria</taxon>
        <taxon>Euarchontoglires</taxon>
        <taxon>Primates</taxon>
        <taxon>Haplorrhini</taxon>
        <taxon>Catarrhini</taxon>
        <taxon>Cercopithecidae</taxon>
        <taxon>Cercopithecinae</taxon>
        <taxon>Macaca</taxon>
    </lineage>
</organism>
<proteinExistence type="predicted"/>
<reference evidence="1" key="3">
    <citation type="submission" date="2025-09" db="UniProtKB">
        <authorList>
            <consortium name="Ensembl"/>
        </authorList>
    </citation>
    <scope>IDENTIFICATION</scope>
</reference>
<evidence type="ECO:0000313" key="1">
    <source>
        <dbReference type="Ensembl" id="ENSMFAP00000058651.1"/>
    </source>
</evidence>
<dbReference type="Proteomes" id="UP000233100">
    <property type="component" value="Chromosome 2"/>
</dbReference>